<dbReference type="InterPro" id="IPR038595">
    <property type="entry name" value="LOR_sf"/>
</dbReference>
<dbReference type="Gene3D" id="2.40.160.200">
    <property type="entry name" value="LURP1-related"/>
    <property type="match status" value="1"/>
</dbReference>
<comment type="similarity">
    <text evidence="1">Belongs to the LOR family.</text>
</comment>
<dbReference type="Proteomes" id="UP000087766">
    <property type="component" value="Chromosome 4"/>
</dbReference>
<name>A0A1S3TU98_VIGRR</name>
<reference evidence="2" key="1">
    <citation type="journal article" date="2014" name="Nat. Commun.">
        <title>Genome sequence of mungbean and insights into evolution within Vigna species.</title>
        <authorList>
            <person name="Kang Y.J."/>
            <person name="Kim S.K."/>
            <person name="Kim M.Y."/>
            <person name="Lestari P."/>
            <person name="Kim K.H."/>
            <person name="Ha B.K."/>
            <person name="Jun T.H."/>
            <person name="Hwang W.J."/>
            <person name="Lee T."/>
            <person name="Lee J."/>
            <person name="Shim S."/>
            <person name="Yoon M.Y."/>
            <person name="Jang Y.E."/>
            <person name="Han K.S."/>
            <person name="Taeprayoon P."/>
            <person name="Yoon N."/>
            <person name="Somta P."/>
            <person name="Tanya P."/>
            <person name="Kim K.S."/>
            <person name="Gwag J.G."/>
            <person name="Moon J.K."/>
            <person name="Lee Y.H."/>
            <person name="Park B.S."/>
            <person name="Bombarely A."/>
            <person name="Doyle J.J."/>
            <person name="Jackson S.A."/>
            <person name="Schafleitner R."/>
            <person name="Srinives P."/>
            <person name="Varshney R.K."/>
            <person name="Lee S.H."/>
        </authorList>
    </citation>
    <scope>NUCLEOTIDE SEQUENCE [LARGE SCALE GENOMIC DNA]</scope>
    <source>
        <strain evidence="2">cv. VC1973A</strain>
    </source>
</reference>
<sequence>MANHVSVINSSYCSADSITLQINTEKGETYNENDDRLFYMDDTFFTLHNRRVLYDDTKKPIVTFYRKAVTLHERCKVFKGESTDSSQLLCSVEKINNKSIPPGITKLNVFLAKNQEKKKSDFRVIVSGIQSSCTVYIGESPNIIAKMENNGGFNVMVYPNVDYAFIVALLMIVKDMKFSNASINDITQNTTTAMKLASASVSLATSGN</sequence>
<protein>
    <submittedName>
        <fullName evidence="3">Protein LURP-one-related 15-like isoform X1</fullName>
    </submittedName>
</protein>
<dbReference type="OrthoDB" id="1416252at2759"/>
<accession>A0A1S3TU98</accession>
<dbReference type="STRING" id="3916.A0A1S3TU98"/>
<evidence type="ECO:0000256" key="1">
    <source>
        <dbReference type="ARBA" id="ARBA00005437"/>
    </source>
</evidence>
<evidence type="ECO:0000313" key="3">
    <source>
        <dbReference type="RefSeq" id="XP_014497327.1"/>
    </source>
</evidence>
<organism evidence="2 3">
    <name type="scientific">Vigna radiata var. radiata</name>
    <name type="common">Mung bean</name>
    <name type="synonym">Phaseolus aureus</name>
    <dbReference type="NCBI Taxonomy" id="3916"/>
    <lineage>
        <taxon>Eukaryota</taxon>
        <taxon>Viridiplantae</taxon>
        <taxon>Streptophyta</taxon>
        <taxon>Embryophyta</taxon>
        <taxon>Tracheophyta</taxon>
        <taxon>Spermatophyta</taxon>
        <taxon>Magnoliopsida</taxon>
        <taxon>eudicotyledons</taxon>
        <taxon>Gunneridae</taxon>
        <taxon>Pentapetalae</taxon>
        <taxon>rosids</taxon>
        <taxon>fabids</taxon>
        <taxon>Fabales</taxon>
        <taxon>Fabaceae</taxon>
        <taxon>Papilionoideae</taxon>
        <taxon>50 kb inversion clade</taxon>
        <taxon>NPAAA clade</taxon>
        <taxon>indigoferoid/millettioid clade</taxon>
        <taxon>Phaseoleae</taxon>
        <taxon>Vigna</taxon>
    </lineage>
</organism>
<dbReference type="Pfam" id="PF04525">
    <property type="entry name" value="LOR"/>
    <property type="match status" value="1"/>
</dbReference>
<keyword evidence="2" id="KW-1185">Reference proteome</keyword>
<proteinExistence type="inferred from homology"/>
<dbReference type="SUPFAM" id="SSF54518">
    <property type="entry name" value="Tubby C-terminal domain-like"/>
    <property type="match status" value="1"/>
</dbReference>
<reference evidence="3" key="2">
    <citation type="submission" date="2025-08" db="UniProtKB">
        <authorList>
            <consortium name="RefSeq"/>
        </authorList>
    </citation>
    <scope>IDENTIFICATION</scope>
    <source>
        <tissue evidence="3">Leaf</tissue>
    </source>
</reference>
<dbReference type="RefSeq" id="XP_014497327.1">
    <property type="nucleotide sequence ID" value="XM_014641841.2"/>
</dbReference>
<dbReference type="AlphaFoldDB" id="A0A1S3TU98"/>
<dbReference type="PANTHER" id="PTHR31087:SF58">
    <property type="entry name" value="OS07G0230700 PROTEIN"/>
    <property type="match status" value="1"/>
</dbReference>
<evidence type="ECO:0000313" key="2">
    <source>
        <dbReference type="Proteomes" id="UP000087766"/>
    </source>
</evidence>
<dbReference type="InterPro" id="IPR007612">
    <property type="entry name" value="LOR"/>
</dbReference>
<gene>
    <name evidence="3" type="primary">LOC106758848</name>
</gene>
<dbReference type="InterPro" id="IPR025659">
    <property type="entry name" value="Tubby-like_C"/>
</dbReference>
<dbReference type="PANTHER" id="PTHR31087">
    <property type="match status" value="1"/>
</dbReference>
<dbReference type="GeneID" id="106758848"/>